<dbReference type="EMBL" id="GBXM01105753">
    <property type="protein sequence ID" value="JAH02824.1"/>
    <property type="molecule type" value="Transcribed_RNA"/>
</dbReference>
<sequence length="51" mass="5573">MLLEHSDVSGLNVNHCNCEKCFCLIAVTQVTQTLTETWVSALATDSSVWSS</sequence>
<name>A0A0E9PE90_ANGAN</name>
<dbReference type="EMBL" id="GBXM01104390">
    <property type="protein sequence ID" value="JAH04187.1"/>
    <property type="molecule type" value="Transcribed_RNA"/>
</dbReference>
<organism evidence="1">
    <name type="scientific">Anguilla anguilla</name>
    <name type="common">European freshwater eel</name>
    <name type="synonym">Muraena anguilla</name>
    <dbReference type="NCBI Taxonomy" id="7936"/>
    <lineage>
        <taxon>Eukaryota</taxon>
        <taxon>Metazoa</taxon>
        <taxon>Chordata</taxon>
        <taxon>Craniata</taxon>
        <taxon>Vertebrata</taxon>
        <taxon>Euteleostomi</taxon>
        <taxon>Actinopterygii</taxon>
        <taxon>Neopterygii</taxon>
        <taxon>Teleostei</taxon>
        <taxon>Anguilliformes</taxon>
        <taxon>Anguillidae</taxon>
        <taxon>Anguilla</taxon>
    </lineage>
</organism>
<reference evidence="1" key="1">
    <citation type="submission" date="2014-11" db="EMBL/GenBank/DDBJ databases">
        <authorList>
            <person name="Amaro Gonzalez C."/>
        </authorList>
    </citation>
    <scope>NUCLEOTIDE SEQUENCE</scope>
</reference>
<reference evidence="1" key="2">
    <citation type="journal article" date="2015" name="Fish Shellfish Immunol.">
        <title>Early steps in the European eel (Anguilla anguilla)-Vibrio vulnificus interaction in the gills: Role of the RtxA13 toxin.</title>
        <authorList>
            <person name="Callol A."/>
            <person name="Pajuelo D."/>
            <person name="Ebbesson L."/>
            <person name="Teles M."/>
            <person name="MacKenzie S."/>
            <person name="Amaro C."/>
        </authorList>
    </citation>
    <scope>NUCLEOTIDE SEQUENCE</scope>
</reference>
<dbReference type="AlphaFoldDB" id="A0A0E9PE90"/>
<proteinExistence type="predicted"/>
<accession>A0A0E9PE90</accession>
<protein>
    <submittedName>
        <fullName evidence="1">Uncharacterized protein</fullName>
    </submittedName>
</protein>
<evidence type="ECO:0000313" key="1">
    <source>
        <dbReference type="EMBL" id="JAH02824.1"/>
    </source>
</evidence>